<organism evidence="3 4">
    <name type="scientific">Propionibacterium australiense</name>
    <dbReference type="NCBI Taxonomy" id="119981"/>
    <lineage>
        <taxon>Bacteria</taxon>
        <taxon>Bacillati</taxon>
        <taxon>Actinomycetota</taxon>
        <taxon>Actinomycetes</taxon>
        <taxon>Propionibacteriales</taxon>
        <taxon>Propionibacteriaceae</taxon>
        <taxon>Propionibacterium</taxon>
    </lineage>
</organism>
<proteinExistence type="predicted"/>
<gene>
    <name evidence="3" type="ORF">D7U36_08045</name>
</gene>
<comment type="caution">
    <text evidence="3">The sequence shown here is derived from an EMBL/GenBank/DDBJ whole genome shotgun (WGS) entry which is preliminary data.</text>
</comment>
<dbReference type="Pfam" id="PF20990">
    <property type="entry name" value="DUF2207_C"/>
    <property type="match status" value="1"/>
</dbReference>
<reference evidence="3 4" key="1">
    <citation type="submission" date="2018-10" db="EMBL/GenBank/DDBJ databases">
        <title>Propionibacterium australiense Genome Sequencing and Assembly.</title>
        <authorList>
            <person name="Bernier A.-M."/>
            <person name="Bernard K."/>
        </authorList>
    </citation>
    <scope>NUCLEOTIDE SEQUENCE [LARGE SCALE GENOMIC DNA]</scope>
    <source>
        <strain evidence="3 4">NML98A078</strain>
    </source>
</reference>
<dbReference type="InterPro" id="IPR048389">
    <property type="entry name" value="YciQ-like_C"/>
</dbReference>
<evidence type="ECO:0000259" key="2">
    <source>
        <dbReference type="Pfam" id="PF20990"/>
    </source>
</evidence>
<sequence>MHKLIDIDKSIPTDCSQWTSQQASERFPPRASSADRVVAEVCIVDILALVVLIVGIGAVAAASTAVIRSRRLRADDEQAPVNRPGLIEPEPVTASPAGLTPGMVNTLLRESTTSRDVLITLIDLAQRGFLSITVLAHPDRPAHDWVLTRTTKRTDGEGLHGFEHFLLNQVFAGPDDSVTLSSVVTSTGQVLSRTKRQLRDDTMGRGWFQHGSTVDSRWGRVGGVVIVIGLVLAVLGVIQVMATGHWGVLAGPVLIVVAGLELASLGRLMSKRTDEGASTRDELLAYRRHLDSLSAEQIPIEDASGILHDSLSYALAFDTAEQLGQVIEQVVDRAERWGARIDLGLDWFRSPEGDRPVSAFVVTVAGFVDAGARLADERGGEF</sequence>
<dbReference type="AlphaFoldDB" id="A0A8B3GF17"/>
<keyword evidence="1" id="KW-0812">Transmembrane</keyword>
<dbReference type="Proteomes" id="UP000279336">
    <property type="component" value="Unassembled WGS sequence"/>
</dbReference>
<evidence type="ECO:0000256" key="1">
    <source>
        <dbReference type="SAM" id="Phobius"/>
    </source>
</evidence>
<protein>
    <submittedName>
        <fullName evidence="3">DUF2207 domain-containing protein</fullName>
    </submittedName>
</protein>
<dbReference type="OrthoDB" id="3732763at2"/>
<feature type="domain" description="Predicted membrane protein YciQ-like C-terminal" evidence="2">
    <location>
        <begin position="94"/>
        <end position="322"/>
    </location>
</feature>
<keyword evidence="1" id="KW-0472">Membrane</keyword>
<evidence type="ECO:0000313" key="4">
    <source>
        <dbReference type="Proteomes" id="UP000279336"/>
    </source>
</evidence>
<accession>A0A8B3GF17</accession>
<evidence type="ECO:0000313" key="3">
    <source>
        <dbReference type="EMBL" id="RLP09077.1"/>
    </source>
</evidence>
<feature type="transmembrane region" description="Helical" evidence="1">
    <location>
        <begin position="46"/>
        <end position="67"/>
    </location>
</feature>
<feature type="transmembrane region" description="Helical" evidence="1">
    <location>
        <begin position="244"/>
        <end position="263"/>
    </location>
</feature>
<keyword evidence="1" id="KW-1133">Transmembrane helix</keyword>
<feature type="transmembrane region" description="Helical" evidence="1">
    <location>
        <begin position="218"/>
        <end position="238"/>
    </location>
</feature>
<name>A0A8B3GF17_9ACTN</name>
<dbReference type="EMBL" id="RCIW01000011">
    <property type="protein sequence ID" value="RLP09077.1"/>
    <property type="molecule type" value="Genomic_DNA"/>
</dbReference>